<name>A0ABS6RUQ5_9BACT</name>
<sequence>MIKLGDLTLPDDLTLDNDAITWTGLYAATDRTLGGNLVVYESYAEGRPLTLVAAANSGWLTYEQVKELLAMASVKGATYPLIFEDDTYIVRFQNEDSPSVDVTPILPRPNTADEDYFTGKIKLIEV</sequence>
<protein>
    <submittedName>
        <fullName evidence="1">Uncharacterized protein</fullName>
    </submittedName>
</protein>
<accession>A0ABS6RUQ5</accession>
<organism evidence="1 2">
    <name type="scientific">Candidatus Magnetobacterium casense</name>
    <dbReference type="NCBI Taxonomy" id="1455061"/>
    <lineage>
        <taxon>Bacteria</taxon>
        <taxon>Pseudomonadati</taxon>
        <taxon>Nitrospirota</taxon>
        <taxon>Thermodesulfovibrionia</taxon>
        <taxon>Thermodesulfovibrionales</taxon>
        <taxon>Candidatus Magnetobacteriaceae</taxon>
        <taxon>Candidatus Magnetobacterium</taxon>
    </lineage>
</organism>
<gene>
    <name evidence="1" type="ORF">HWQ67_01135</name>
</gene>
<reference evidence="1 2" key="1">
    <citation type="journal article" date="2020" name="J Geophys Res Biogeosci">
        <title>Magnetotaxis as an Adaptation to Enable Bacterial Shuttling of Microbial Sulfur and Sulfur Cycling Across Aquatic Oxic#Anoxic Interfaces.</title>
        <authorList>
            <person name="Li J."/>
            <person name="Liu P."/>
            <person name="Wang J."/>
            <person name="Roberts A.P."/>
            <person name="Pan Y."/>
        </authorList>
    </citation>
    <scope>NUCLEOTIDE SEQUENCE [LARGE SCALE GENOMIC DNA]</scope>
    <source>
        <strain evidence="1 2">MYR-1_YQ</strain>
    </source>
</reference>
<proteinExistence type="predicted"/>
<dbReference type="Proteomes" id="UP001196980">
    <property type="component" value="Unassembled WGS sequence"/>
</dbReference>
<evidence type="ECO:0000313" key="2">
    <source>
        <dbReference type="Proteomes" id="UP001196980"/>
    </source>
</evidence>
<dbReference type="EMBL" id="JABXWD010000010">
    <property type="protein sequence ID" value="MBV6340177.1"/>
    <property type="molecule type" value="Genomic_DNA"/>
</dbReference>
<comment type="caution">
    <text evidence="1">The sequence shown here is derived from an EMBL/GenBank/DDBJ whole genome shotgun (WGS) entry which is preliminary data.</text>
</comment>
<keyword evidence="2" id="KW-1185">Reference proteome</keyword>
<evidence type="ECO:0000313" key="1">
    <source>
        <dbReference type="EMBL" id="MBV6340177.1"/>
    </source>
</evidence>
<dbReference type="RefSeq" id="WP_218250800.1">
    <property type="nucleotide sequence ID" value="NZ_JABXWD010000010.1"/>
</dbReference>